<evidence type="ECO:0000313" key="2">
    <source>
        <dbReference type="EMBL" id="KAK7021467.1"/>
    </source>
</evidence>
<sequence length="454" mass="52014">MPSTGHHLRPLLAKTPSMTRLEPFLLKTTRNLESDANVNRNSAQASNPKEAQLQQFDHFKKQTRSEFQRRSAGQRKRREREAKENSNKALLGGLLHSLQNVPNSVPATILCPSTFLRSVFVTNRNDHENNPLDPNFRIIKGIIAHLQERSGRTYFKVDKSTALPSIHKSNYSPISLDVQPDLMFCSPGIPLNMGSQRLFTKIIVMLKRHSSRKSTISNLDRARCCVNDEFDLYPSDSTIWKSLRSTDINRLTRNFLWKCMHETFHVGTFWDNVPHLEHLGNCPTCTVPDTMEHIALECNAPGQKIVWNSCEKIWNLRYPLWPKLHWGLVLGCGLPRFRSNKGHRLRGKERFFTILLSASIHLIWKLRNERVLEGKNITDTEIENRWISTINSALKRDQTLTNKARFGSLGKTKQIVLETWSGVLQNEDALPDDWTQSKGVLVGIWPTTRRSGVG</sequence>
<reference evidence="2 3" key="1">
    <citation type="journal article" date="2024" name="J Genomics">
        <title>Draft genome sequencing and assembly of Favolaschia claudopus CIRM-BRFM 2984 isolated from oak limbs.</title>
        <authorList>
            <person name="Navarro D."/>
            <person name="Drula E."/>
            <person name="Chaduli D."/>
            <person name="Cazenave R."/>
            <person name="Ahrendt S."/>
            <person name="Wang J."/>
            <person name="Lipzen A."/>
            <person name="Daum C."/>
            <person name="Barry K."/>
            <person name="Grigoriev I.V."/>
            <person name="Favel A."/>
            <person name="Rosso M.N."/>
            <person name="Martin F."/>
        </authorList>
    </citation>
    <scope>NUCLEOTIDE SEQUENCE [LARGE SCALE GENOMIC DNA]</scope>
    <source>
        <strain evidence="2 3">CIRM-BRFM 2984</strain>
    </source>
</reference>
<organism evidence="2 3">
    <name type="scientific">Favolaschia claudopus</name>
    <dbReference type="NCBI Taxonomy" id="2862362"/>
    <lineage>
        <taxon>Eukaryota</taxon>
        <taxon>Fungi</taxon>
        <taxon>Dikarya</taxon>
        <taxon>Basidiomycota</taxon>
        <taxon>Agaricomycotina</taxon>
        <taxon>Agaricomycetes</taxon>
        <taxon>Agaricomycetidae</taxon>
        <taxon>Agaricales</taxon>
        <taxon>Marasmiineae</taxon>
        <taxon>Mycenaceae</taxon>
        <taxon>Favolaschia</taxon>
    </lineage>
</organism>
<keyword evidence="3" id="KW-1185">Reference proteome</keyword>
<feature type="compositionally biased region" description="Basic and acidic residues" evidence="1">
    <location>
        <begin position="57"/>
        <end position="69"/>
    </location>
</feature>
<accession>A0AAW0B7X0</accession>
<evidence type="ECO:0000313" key="3">
    <source>
        <dbReference type="Proteomes" id="UP001362999"/>
    </source>
</evidence>
<protein>
    <recommendedName>
        <fullName evidence="4">Reverse transcriptase zinc-binding domain-containing protein</fullName>
    </recommendedName>
</protein>
<gene>
    <name evidence="2" type="ORF">R3P38DRAFT_3357523</name>
</gene>
<dbReference type="Proteomes" id="UP001362999">
    <property type="component" value="Unassembled WGS sequence"/>
</dbReference>
<dbReference type="EMBL" id="JAWWNJ010000038">
    <property type="protein sequence ID" value="KAK7021467.1"/>
    <property type="molecule type" value="Genomic_DNA"/>
</dbReference>
<feature type="region of interest" description="Disordered" evidence="1">
    <location>
        <begin position="32"/>
        <end position="86"/>
    </location>
</feature>
<comment type="caution">
    <text evidence="2">The sequence shown here is derived from an EMBL/GenBank/DDBJ whole genome shotgun (WGS) entry which is preliminary data.</text>
</comment>
<dbReference type="AlphaFoldDB" id="A0AAW0B7X0"/>
<evidence type="ECO:0000256" key="1">
    <source>
        <dbReference type="SAM" id="MobiDB-lite"/>
    </source>
</evidence>
<proteinExistence type="predicted"/>
<feature type="compositionally biased region" description="Polar residues" evidence="1">
    <location>
        <begin position="32"/>
        <end position="55"/>
    </location>
</feature>
<name>A0AAW0B7X0_9AGAR</name>
<evidence type="ECO:0008006" key="4">
    <source>
        <dbReference type="Google" id="ProtNLM"/>
    </source>
</evidence>